<dbReference type="EMBL" id="LOMK01000002">
    <property type="protein sequence ID" value="KYN23885.1"/>
    <property type="molecule type" value="Genomic_DNA"/>
</dbReference>
<dbReference type="Pfam" id="PF01584">
    <property type="entry name" value="CheW"/>
    <property type="match status" value="1"/>
</dbReference>
<dbReference type="InterPro" id="IPR036061">
    <property type="entry name" value="CheW-like_dom_sf"/>
</dbReference>
<dbReference type="PANTHER" id="PTHR22617:SF41">
    <property type="entry name" value="CHEMOTAXIS SIGNAL TRANSDUCTION SYSTEM ADAPTOR PROTEIN CHEW"/>
    <property type="match status" value="1"/>
</dbReference>
<dbReference type="InterPro" id="IPR002545">
    <property type="entry name" value="CheW-lke_dom"/>
</dbReference>
<reference evidence="3" key="1">
    <citation type="submission" date="2015-12" db="EMBL/GenBank/DDBJ databases">
        <authorList>
            <person name="Tarr C.L."/>
            <person name="Gladney L.M."/>
        </authorList>
    </citation>
    <scope>NUCLEOTIDE SEQUENCE [LARGE SCALE GENOMIC DNA]</scope>
    <source>
        <strain evidence="3">2756-81</strain>
    </source>
</reference>
<proteinExistence type="predicted"/>
<protein>
    <recommendedName>
        <fullName evidence="1">CheW-like domain-containing protein</fullName>
    </recommendedName>
</protein>
<feature type="domain" description="CheW-like" evidence="1">
    <location>
        <begin position="18"/>
        <end position="162"/>
    </location>
</feature>
<dbReference type="SUPFAM" id="SSF50341">
    <property type="entry name" value="CheW-like"/>
    <property type="match status" value="1"/>
</dbReference>
<evidence type="ECO:0000313" key="3">
    <source>
        <dbReference type="Proteomes" id="UP000075349"/>
    </source>
</evidence>
<dbReference type="AlphaFoldDB" id="A0A151JDR1"/>
<dbReference type="GO" id="GO:0006935">
    <property type="term" value="P:chemotaxis"/>
    <property type="evidence" value="ECO:0007669"/>
    <property type="project" value="InterPro"/>
</dbReference>
<evidence type="ECO:0000313" key="2">
    <source>
        <dbReference type="EMBL" id="KYN23885.1"/>
    </source>
</evidence>
<dbReference type="Gene3D" id="2.40.50.180">
    <property type="entry name" value="CheA-289, Domain 4"/>
    <property type="match status" value="1"/>
</dbReference>
<dbReference type="Gene3D" id="2.30.30.40">
    <property type="entry name" value="SH3 Domains"/>
    <property type="match status" value="1"/>
</dbReference>
<name>A0A151JDR1_9VIBR</name>
<dbReference type="PROSITE" id="PS50851">
    <property type="entry name" value="CHEW"/>
    <property type="match status" value="1"/>
</dbReference>
<accession>A0A151JDR1</accession>
<gene>
    <name evidence="2" type="ORF">AUQ44_18710</name>
</gene>
<organism evidence="2 3">
    <name type="scientific">Vibrio cidicii</name>
    <dbReference type="NCBI Taxonomy" id="1763883"/>
    <lineage>
        <taxon>Bacteria</taxon>
        <taxon>Pseudomonadati</taxon>
        <taxon>Pseudomonadota</taxon>
        <taxon>Gammaproteobacteria</taxon>
        <taxon>Vibrionales</taxon>
        <taxon>Vibrionaceae</taxon>
        <taxon>Vibrio</taxon>
    </lineage>
</organism>
<dbReference type="SMART" id="SM00260">
    <property type="entry name" value="CheW"/>
    <property type="match status" value="1"/>
</dbReference>
<dbReference type="GO" id="GO:0005829">
    <property type="term" value="C:cytosol"/>
    <property type="evidence" value="ECO:0007669"/>
    <property type="project" value="TreeGrafter"/>
</dbReference>
<sequence length="178" mass="20307">MKQLTAQGKDVRDIDGHSRQYLTFSVDHQVMAISILDVKEIIELAEMTRVPMTSQEIRGVINLRGNVVPVVDLPFRLLGTPAKMSKRSCIVFVETEHNEEHCLVGMLVDNVREILDIADQQLQSPPEFGTDIANEYIHYMARYDDDFITLLNINRVLTLEEISQHQTSVEHLPEVVHS</sequence>
<comment type="caution">
    <text evidence="2">The sequence shown here is derived from an EMBL/GenBank/DDBJ whole genome shotgun (WGS) entry which is preliminary data.</text>
</comment>
<dbReference type="PANTHER" id="PTHR22617">
    <property type="entry name" value="CHEMOTAXIS SENSOR HISTIDINE KINASE-RELATED"/>
    <property type="match status" value="1"/>
</dbReference>
<evidence type="ECO:0000259" key="1">
    <source>
        <dbReference type="PROSITE" id="PS50851"/>
    </source>
</evidence>
<dbReference type="Proteomes" id="UP000075349">
    <property type="component" value="Unassembled WGS sequence"/>
</dbReference>
<dbReference type="GO" id="GO:0007165">
    <property type="term" value="P:signal transduction"/>
    <property type="evidence" value="ECO:0007669"/>
    <property type="project" value="InterPro"/>
</dbReference>
<dbReference type="InterPro" id="IPR039315">
    <property type="entry name" value="CheW"/>
</dbReference>